<evidence type="ECO:0000256" key="2">
    <source>
        <dbReference type="ARBA" id="ARBA00022692"/>
    </source>
</evidence>
<keyword evidence="4 5" id="KW-0472">Membrane</keyword>
<dbReference type="PANTHER" id="PTHR31465:SF1">
    <property type="entry name" value="PROTEIN RTA1-RELATED"/>
    <property type="match status" value="1"/>
</dbReference>
<evidence type="ECO:0000256" key="4">
    <source>
        <dbReference type="ARBA" id="ARBA00023136"/>
    </source>
</evidence>
<keyword evidence="7" id="KW-1185">Reference proteome</keyword>
<gene>
    <name evidence="6" type="ORF">N0V89_012618</name>
</gene>
<feature type="transmembrane region" description="Helical" evidence="5">
    <location>
        <begin position="121"/>
        <end position="139"/>
    </location>
</feature>
<comment type="subcellular location">
    <subcellularLocation>
        <location evidence="1">Membrane</location>
        <topology evidence="1">Multi-pass membrane protein</topology>
    </subcellularLocation>
</comment>
<dbReference type="RefSeq" id="XP_056065326.1">
    <property type="nucleotide sequence ID" value="XM_056221339.1"/>
</dbReference>
<sequence>MPYAVQNMFILLGPALFAASIYMCLSRIIRGIRANHLSLIKPQTLTKTFVSGDVLSFLVQGGAAGLMVTGKAKIGEGIVIAGLLIQVIMFGLFGATAIIFQTRIKRCPTPESRSSAMPWQKSMRMLFIVSVLIMIRSLFRVVEYALGNDGYPLKHEWTLYMFDSVIMFAVMVVYYLWYPTWINLDKMEPESYGIS</sequence>
<evidence type="ECO:0000313" key="7">
    <source>
        <dbReference type="Proteomes" id="UP001140513"/>
    </source>
</evidence>
<dbReference type="GeneID" id="80916148"/>
<evidence type="ECO:0000256" key="1">
    <source>
        <dbReference type="ARBA" id="ARBA00004141"/>
    </source>
</evidence>
<dbReference type="GO" id="GO:0016020">
    <property type="term" value="C:membrane"/>
    <property type="evidence" value="ECO:0007669"/>
    <property type="project" value="UniProtKB-SubCell"/>
</dbReference>
<feature type="transmembrane region" description="Helical" evidence="5">
    <location>
        <begin position="45"/>
        <end position="66"/>
    </location>
</feature>
<dbReference type="PANTHER" id="PTHR31465">
    <property type="entry name" value="PROTEIN RTA1-RELATED"/>
    <property type="match status" value="1"/>
</dbReference>
<evidence type="ECO:0000256" key="3">
    <source>
        <dbReference type="ARBA" id="ARBA00022989"/>
    </source>
</evidence>
<name>A0A9W8XBF0_9PLEO</name>
<feature type="transmembrane region" description="Helical" evidence="5">
    <location>
        <begin position="159"/>
        <end position="177"/>
    </location>
</feature>
<reference evidence="6" key="1">
    <citation type="submission" date="2022-10" db="EMBL/GenBank/DDBJ databases">
        <title>Tapping the CABI collections for fungal endophytes: first genome assemblies for Collariella, Neodidymelliopsis, Ascochyta clinopodiicola, Didymella pomorum, Didymosphaeria variabile, Neocosmospora piperis and Neocucurbitaria cava.</title>
        <authorList>
            <person name="Hill R."/>
        </authorList>
    </citation>
    <scope>NUCLEOTIDE SEQUENCE</scope>
    <source>
        <strain evidence="6">IMI 356815</strain>
    </source>
</reference>
<dbReference type="InterPro" id="IPR007568">
    <property type="entry name" value="RTA1"/>
</dbReference>
<evidence type="ECO:0000313" key="6">
    <source>
        <dbReference type="EMBL" id="KAJ4344874.1"/>
    </source>
</evidence>
<feature type="transmembrane region" description="Helical" evidence="5">
    <location>
        <begin position="78"/>
        <end position="100"/>
    </location>
</feature>
<evidence type="ECO:0008006" key="8">
    <source>
        <dbReference type="Google" id="ProtNLM"/>
    </source>
</evidence>
<proteinExistence type="predicted"/>
<organism evidence="6 7">
    <name type="scientific">Didymosphaeria variabile</name>
    <dbReference type="NCBI Taxonomy" id="1932322"/>
    <lineage>
        <taxon>Eukaryota</taxon>
        <taxon>Fungi</taxon>
        <taxon>Dikarya</taxon>
        <taxon>Ascomycota</taxon>
        <taxon>Pezizomycotina</taxon>
        <taxon>Dothideomycetes</taxon>
        <taxon>Pleosporomycetidae</taxon>
        <taxon>Pleosporales</taxon>
        <taxon>Massarineae</taxon>
        <taxon>Didymosphaeriaceae</taxon>
        <taxon>Didymosphaeria</taxon>
    </lineage>
</organism>
<feature type="transmembrane region" description="Helical" evidence="5">
    <location>
        <begin position="6"/>
        <end position="25"/>
    </location>
</feature>
<dbReference type="EMBL" id="JAPEUX010000010">
    <property type="protein sequence ID" value="KAJ4344874.1"/>
    <property type="molecule type" value="Genomic_DNA"/>
</dbReference>
<keyword evidence="3 5" id="KW-1133">Transmembrane helix</keyword>
<dbReference type="AlphaFoldDB" id="A0A9W8XBF0"/>
<comment type="caution">
    <text evidence="6">The sequence shown here is derived from an EMBL/GenBank/DDBJ whole genome shotgun (WGS) entry which is preliminary data.</text>
</comment>
<protein>
    <recommendedName>
        <fullName evidence="8">RTA1 like protein</fullName>
    </recommendedName>
</protein>
<accession>A0A9W8XBF0</accession>
<dbReference type="OrthoDB" id="3358017at2759"/>
<evidence type="ECO:0000256" key="5">
    <source>
        <dbReference type="SAM" id="Phobius"/>
    </source>
</evidence>
<dbReference type="Proteomes" id="UP001140513">
    <property type="component" value="Unassembled WGS sequence"/>
</dbReference>
<dbReference type="Pfam" id="PF04479">
    <property type="entry name" value="RTA1"/>
    <property type="match status" value="1"/>
</dbReference>
<keyword evidence="2 5" id="KW-0812">Transmembrane</keyword>